<evidence type="ECO:0000256" key="1">
    <source>
        <dbReference type="SAM" id="Phobius"/>
    </source>
</evidence>
<dbReference type="RefSeq" id="WP_184078009.1">
    <property type="nucleotide sequence ID" value="NZ_JACIJP010000001.1"/>
</dbReference>
<feature type="transmembrane region" description="Helical" evidence="1">
    <location>
        <begin position="105"/>
        <end position="129"/>
    </location>
</feature>
<feature type="transmembrane region" description="Helical" evidence="1">
    <location>
        <begin position="156"/>
        <end position="177"/>
    </location>
</feature>
<keyword evidence="3" id="KW-1185">Reference proteome</keyword>
<proteinExistence type="predicted"/>
<feature type="transmembrane region" description="Helical" evidence="1">
    <location>
        <begin position="302"/>
        <end position="325"/>
    </location>
</feature>
<feature type="transmembrane region" description="Helical" evidence="1">
    <location>
        <begin position="65"/>
        <end position="85"/>
    </location>
</feature>
<sequence length="346" mass="38766">MNREYHMDRDGAEEVTASGAPFAVDGDNPPANGAAAAFLADQRSRRRRSRRPDPTRRIAIERRGVIWVLCVWVTLAFLFFLWQAINYRGLVARLAEWQFGRFDNYWPSLTVLGLAAFFSLPIIIITLLVHRRRKGEELATHAQIVLNTARHLKQAFATLTLISTAAAILCIILLLTLPPTEGRPLPVAVGGAGSIDPGEGPRTLLGYVDLRSVARYDEDLLITGRTLYFAPVRASSDDRSIARYFVEVHYSPDGPQRFYPIMTGVLRHRGLPGEIASLYRGARFPVADDNYLLYRSGYQLRWRYYVLAAEFGIGGVLLGIVTLILRRRARVFAQQLAGEETRLAAP</sequence>
<protein>
    <submittedName>
        <fullName evidence="2">Uncharacterized protein</fullName>
    </submittedName>
</protein>
<gene>
    <name evidence="2" type="ORF">FHS92_000963</name>
</gene>
<evidence type="ECO:0000313" key="3">
    <source>
        <dbReference type="Proteomes" id="UP000552700"/>
    </source>
</evidence>
<comment type="caution">
    <text evidence="2">The sequence shown here is derived from an EMBL/GenBank/DDBJ whole genome shotgun (WGS) entry which is preliminary data.</text>
</comment>
<dbReference type="EMBL" id="JACIJP010000001">
    <property type="protein sequence ID" value="MBB6123256.1"/>
    <property type="molecule type" value="Genomic_DNA"/>
</dbReference>
<reference evidence="2 3" key="1">
    <citation type="submission" date="2020-08" db="EMBL/GenBank/DDBJ databases">
        <title>Genomic Encyclopedia of Type Strains, Phase IV (KMG-IV): sequencing the most valuable type-strain genomes for metagenomic binning, comparative biology and taxonomic classification.</title>
        <authorList>
            <person name="Goeker M."/>
        </authorList>
    </citation>
    <scope>NUCLEOTIDE SEQUENCE [LARGE SCALE GENOMIC DNA]</scope>
    <source>
        <strain evidence="2 3">DSM 102255</strain>
    </source>
</reference>
<accession>A0A841J157</accession>
<keyword evidence="1" id="KW-1133">Transmembrane helix</keyword>
<name>A0A841J157_9SPHN</name>
<keyword evidence="1" id="KW-0812">Transmembrane</keyword>
<organism evidence="2 3">
    <name type="scientific">Sphingobium subterraneum</name>
    <dbReference type="NCBI Taxonomy" id="627688"/>
    <lineage>
        <taxon>Bacteria</taxon>
        <taxon>Pseudomonadati</taxon>
        <taxon>Pseudomonadota</taxon>
        <taxon>Alphaproteobacteria</taxon>
        <taxon>Sphingomonadales</taxon>
        <taxon>Sphingomonadaceae</taxon>
        <taxon>Sphingobium</taxon>
    </lineage>
</organism>
<evidence type="ECO:0000313" key="2">
    <source>
        <dbReference type="EMBL" id="MBB6123256.1"/>
    </source>
</evidence>
<dbReference type="AlphaFoldDB" id="A0A841J157"/>
<keyword evidence="1" id="KW-0472">Membrane</keyword>
<dbReference type="Proteomes" id="UP000552700">
    <property type="component" value="Unassembled WGS sequence"/>
</dbReference>